<dbReference type="InterPro" id="IPR043519">
    <property type="entry name" value="NT_sf"/>
</dbReference>
<dbReference type="RefSeq" id="WP_103680306.1">
    <property type="nucleotide sequence ID" value="NZ_LPWH01000067.1"/>
</dbReference>
<proteinExistence type="predicted"/>
<feature type="region of interest" description="Disordered" evidence="7">
    <location>
        <begin position="946"/>
        <end position="975"/>
    </location>
</feature>
<dbReference type="InterPro" id="IPR002912">
    <property type="entry name" value="ACT_dom"/>
</dbReference>
<evidence type="ECO:0000259" key="8">
    <source>
        <dbReference type="PROSITE" id="PS51671"/>
    </source>
</evidence>
<protein>
    <recommendedName>
        <fullName evidence="8">ACT domain-containing protein</fullName>
    </recommendedName>
</protein>
<evidence type="ECO:0000313" key="10">
    <source>
        <dbReference type="Proteomes" id="UP000237350"/>
    </source>
</evidence>
<dbReference type="InterPro" id="IPR023057">
    <property type="entry name" value="GlnE"/>
</dbReference>
<organism evidence="9 10">
    <name type="scientific">Alkalispirochaeta sphaeroplastigenens</name>
    <dbReference type="NCBI Taxonomy" id="1187066"/>
    <lineage>
        <taxon>Bacteria</taxon>
        <taxon>Pseudomonadati</taxon>
        <taxon>Spirochaetota</taxon>
        <taxon>Spirochaetia</taxon>
        <taxon>Spirochaetales</taxon>
        <taxon>Spirochaetaceae</taxon>
        <taxon>Alkalispirochaeta</taxon>
    </lineage>
</organism>
<dbReference type="CDD" id="cd04873">
    <property type="entry name" value="ACT_UUR-ACR-like"/>
    <property type="match status" value="1"/>
</dbReference>
<gene>
    <name evidence="9" type="ORF">AU468_08280</name>
</gene>
<dbReference type="SUPFAM" id="SSF55021">
    <property type="entry name" value="ACT-like"/>
    <property type="match status" value="1"/>
</dbReference>
<evidence type="ECO:0000256" key="5">
    <source>
        <dbReference type="ARBA" id="ARBA00022842"/>
    </source>
</evidence>
<dbReference type="AlphaFoldDB" id="A0A2S4JP76"/>
<dbReference type="GO" id="GO:0005829">
    <property type="term" value="C:cytosol"/>
    <property type="evidence" value="ECO:0007669"/>
    <property type="project" value="TreeGrafter"/>
</dbReference>
<keyword evidence="6" id="KW-0511">Multifunctional enzyme</keyword>
<keyword evidence="1" id="KW-0808">Transferase</keyword>
<keyword evidence="10" id="KW-1185">Reference proteome</keyword>
<evidence type="ECO:0000256" key="1">
    <source>
        <dbReference type="ARBA" id="ARBA00022679"/>
    </source>
</evidence>
<dbReference type="PANTHER" id="PTHR30621:SF0">
    <property type="entry name" value="BIFUNCTIONAL GLUTAMINE SYNTHETASE ADENYLYLTRANSFERASE_ADENYLYL-REMOVING ENZYME"/>
    <property type="match status" value="1"/>
</dbReference>
<evidence type="ECO:0000256" key="6">
    <source>
        <dbReference type="ARBA" id="ARBA00023268"/>
    </source>
</evidence>
<evidence type="ECO:0000313" key="9">
    <source>
        <dbReference type="EMBL" id="POR01305.1"/>
    </source>
</evidence>
<accession>A0A2S4JP76</accession>
<evidence type="ECO:0000256" key="4">
    <source>
        <dbReference type="ARBA" id="ARBA00022840"/>
    </source>
</evidence>
<dbReference type="Pfam" id="PF03710">
    <property type="entry name" value="GlnE"/>
    <property type="match status" value="2"/>
</dbReference>
<dbReference type="SUPFAM" id="SSF81593">
    <property type="entry name" value="Nucleotidyltransferase substrate binding subunit/domain"/>
    <property type="match status" value="2"/>
</dbReference>
<evidence type="ECO:0000256" key="2">
    <source>
        <dbReference type="ARBA" id="ARBA00022695"/>
    </source>
</evidence>
<evidence type="ECO:0000256" key="3">
    <source>
        <dbReference type="ARBA" id="ARBA00022741"/>
    </source>
</evidence>
<dbReference type="GO" id="GO:0008882">
    <property type="term" value="F:[glutamate-ammonia-ligase] adenylyltransferase activity"/>
    <property type="evidence" value="ECO:0007669"/>
    <property type="project" value="InterPro"/>
</dbReference>
<dbReference type="InterPro" id="IPR045865">
    <property type="entry name" value="ACT-like_dom_sf"/>
</dbReference>
<keyword evidence="5" id="KW-0460">Magnesium</keyword>
<feature type="region of interest" description="Disordered" evidence="7">
    <location>
        <begin position="1"/>
        <end position="26"/>
    </location>
</feature>
<reference evidence="10" key="1">
    <citation type="submission" date="2015-12" db="EMBL/GenBank/DDBJ databases">
        <authorList>
            <person name="Lodha T.D."/>
            <person name="Chintalapati S."/>
            <person name="Chintalapati V.R."/>
            <person name="Sravanthi T."/>
        </authorList>
    </citation>
    <scope>NUCLEOTIDE SEQUENCE [LARGE SCALE GENOMIC DNA]</scope>
    <source>
        <strain evidence="10">JC133</strain>
    </source>
</reference>
<dbReference type="SUPFAM" id="SSF81301">
    <property type="entry name" value="Nucleotidyltransferase"/>
    <property type="match status" value="2"/>
</dbReference>
<dbReference type="Gene3D" id="3.30.460.10">
    <property type="entry name" value="Beta Polymerase, domain 2"/>
    <property type="match status" value="2"/>
</dbReference>
<dbReference type="Gene3D" id="1.20.120.330">
    <property type="entry name" value="Nucleotidyltransferases domain 2"/>
    <property type="match status" value="2"/>
</dbReference>
<dbReference type="GO" id="GO:0000820">
    <property type="term" value="P:regulation of glutamine family amino acid metabolic process"/>
    <property type="evidence" value="ECO:0007669"/>
    <property type="project" value="TreeGrafter"/>
</dbReference>
<dbReference type="InterPro" id="IPR005190">
    <property type="entry name" value="GlnE_rpt_dom"/>
</dbReference>
<dbReference type="Proteomes" id="UP000237350">
    <property type="component" value="Unassembled WGS sequence"/>
</dbReference>
<dbReference type="GO" id="GO:0005524">
    <property type="term" value="F:ATP binding"/>
    <property type="evidence" value="ECO:0007669"/>
    <property type="project" value="UniProtKB-KW"/>
</dbReference>
<feature type="compositionally biased region" description="Low complexity" evidence="7">
    <location>
        <begin position="963"/>
        <end position="975"/>
    </location>
</feature>
<dbReference type="CDD" id="cd05401">
    <property type="entry name" value="NT_GlnE_GlnD_like"/>
    <property type="match status" value="2"/>
</dbReference>
<comment type="caution">
    <text evidence="9">The sequence shown here is derived from an EMBL/GenBank/DDBJ whole genome shotgun (WGS) entry which is preliminary data.</text>
</comment>
<keyword evidence="3" id="KW-0547">Nucleotide-binding</keyword>
<dbReference type="Pfam" id="PF08335">
    <property type="entry name" value="GlnD_UR_UTase"/>
    <property type="match status" value="2"/>
</dbReference>
<name>A0A2S4JP76_9SPIO</name>
<dbReference type="InterPro" id="IPR013546">
    <property type="entry name" value="PII_UdlTrfase/GS_AdlTrfase"/>
</dbReference>
<dbReference type="PANTHER" id="PTHR30621">
    <property type="entry name" value="GLUTAMINE SYNTHETASE ADENYLYLTRANSFERASE"/>
    <property type="match status" value="1"/>
</dbReference>
<keyword evidence="2" id="KW-0548">Nucleotidyltransferase</keyword>
<dbReference type="OrthoDB" id="9759366at2"/>
<feature type="domain" description="ACT" evidence="8">
    <location>
        <begin position="33"/>
        <end position="108"/>
    </location>
</feature>
<keyword evidence="4" id="KW-0067">ATP-binding</keyword>
<dbReference type="EMBL" id="LPWH01000067">
    <property type="protein sequence ID" value="POR01305.1"/>
    <property type="molecule type" value="Genomic_DNA"/>
</dbReference>
<sequence>MAEERVSISDLLLPGPDDAGSAPHDQGAPDLYGFTLHLKDAPGLFSYISGVLGARGFNILEGEIITTGGFARDTFRGALSRETLEEAGGFAPWLEETRRDLETLLAPLYGPSPDPASVRDAVAERVAQAHREQTGEQDRQEPLLPIEIEITDDDETTRISVESQDTSFFLYSLASALALQDLLIRNVQIETRDHLIRDVFWVTTRSGTAVTRQEDLRRLRLSILVTKQFSHALHSAADPQEAFLRFEELVRQVALEDEGDRFRDLLANPGAQRKLARLLGASDFLWEDFIRLQYENILPLLQVSRENRPLSTPGEQLAPALEAALEVASSPREEKRILNRFKDQEAFLIDADHILQKNTDFFFLSHRLTRLAEVVVDQAYRLSWKYLTHRYGTPRTAAGLPAHFAVFGLGKMGGSALGYASDIELMTLYSDRGETDGPQVISNTEFFENLVQGALGLIEAKREGIFRIDLRLRPYGEDGPRAVHIETFIEYFGPAGKAHSAERLALIRLRPVAGDPELGRRVTAIRDQLVYETDSISTAEIRELRLRQAREKAGDGRLNAKLSPGALVDLEYNVQLLQVSRGRTNRALRNPGIHATLRGLSQEGTLDPEETEAMIRSYRFFRTLINGLRMLRGNARDLFLPRYNTPEFIHLARRMGYSDTEEIGSADQLRIDFQVETAAIRSFVERHLGEEALPEAARGNPADLVLSEAVSEERSAELLTEAGFRNPARAIANIRRIARSPAERDTFARLLVLAWDYLAGSSDPDMALNNWERFTEEVSDRPKFFSQLLSQPRRMEIMLRIFAGSQFLSDTLIRNPLFLEWISDPRIVTTPRDQARMEAELRQSLAGETDRLGRLGALRKFRKREILRIGTRDICLGGDFQEIIRELSALARAVVEATLGEVLRHHPRGEAPPGQCTILAFGKLGGRELNYSSDIDLLAIYEPPREAPLQGSDQKSGRGGSQPPGQSASQPPGQRAEQFWSEVFRQVVRDISDFTVDGQAYRVDLRLRPWGPEGPLVSSLEQILEYYKTGAELWELQAAIKLAPIAGDPDPGMTFLERLRPILTRRLQRAGEKEILATVRRLRKRAVNQYATDPASRDVKNGEGGIRDIEFLLQALQMLHHHRYPGVMTGNTLEGLSCLEEAGLLEPHQAAQLREDYQFLRRIEHFLQAYEDRQLHTLPAEPRAREKLARIVLEPPPADRTGPDRTEELPTSELLSARLQETLQRVRAEYDRILTGSAPSD</sequence>
<dbReference type="PROSITE" id="PS51671">
    <property type="entry name" value="ACT"/>
    <property type="match status" value="1"/>
</dbReference>
<evidence type="ECO:0000256" key="7">
    <source>
        <dbReference type="SAM" id="MobiDB-lite"/>
    </source>
</evidence>